<dbReference type="EMBL" id="QFPW01000019">
    <property type="protein sequence ID" value="PZQ47046.1"/>
    <property type="molecule type" value="Genomic_DNA"/>
</dbReference>
<feature type="transmembrane region" description="Helical" evidence="5">
    <location>
        <begin position="98"/>
        <end position="117"/>
    </location>
</feature>
<keyword evidence="3 5" id="KW-1133">Transmembrane helix</keyword>
<comment type="subcellular location">
    <subcellularLocation>
        <location evidence="1">Membrane</location>
        <topology evidence="1">Multi-pass membrane protein</topology>
    </subcellularLocation>
</comment>
<name>A0A2W5N0Z6_RHOSU</name>
<comment type="caution">
    <text evidence="7">The sequence shown here is derived from an EMBL/GenBank/DDBJ whole genome shotgun (WGS) entry which is preliminary data.</text>
</comment>
<evidence type="ECO:0000256" key="1">
    <source>
        <dbReference type="ARBA" id="ARBA00004141"/>
    </source>
</evidence>
<dbReference type="Gene3D" id="1.20.1510.10">
    <property type="entry name" value="Cation efflux protein transmembrane domain"/>
    <property type="match status" value="1"/>
</dbReference>
<evidence type="ECO:0000256" key="5">
    <source>
        <dbReference type="SAM" id="Phobius"/>
    </source>
</evidence>
<dbReference type="Pfam" id="PF01545">
    <property type="entry name" value="Cation_efflux"/>
    <property type="match status" value="1"/>
</dbReference>
<dbReference type="InterPro" id="IPR058533">
    <property type="entry name" value="Cation_efflux_TM"/>
</dbReference>
<evidence type="ECO:0000313" key="7">
    <source>
        <dbReference type="EMBL" id="PZQ47046.1"/>
    </source>
</evidence>
<feature type="domain" description="Cation efflux protein transmembrane" evidence="6">
    <location>
        <begin position="2"/>
        <end position="192"/>
    </location>
</feature>
<keyword evidence="4 5" id="KW-0472">Membrane</keyword>
<dbReference type="GO" id="GO:0008324">
    <property type="term" value="F:monoatomic cation transmembrane transporter activity"/>
    <property type="evidence" value="ECO:0007669"/>
    <property type="project" value="InterPro"/>
</dbReference>
<reference evidence="7 8" key="1">
    <citation type="submission" date="2017-08" db="EMBL/GenBank/DDBJ databases">
        <title>Infants hospitalized years apart are colonized by the same room-sourced microbial strains.</title>
        <authorList>
            <person name="Brooks B."/>
            <person name="Olm M.R."/>
            <person name="Firek B.A."/>
            <person name="Baker R."/>
            <person name="Thomas B.C."/>
            <person name="Morowitz M.J."/>
            <person name="Banfield J.F."/>
        </authorList>
    </citation>
    <scope>NUCLEOTIDE SEQUENCE [LARGE SCALE GENOMIC DNA]</scope>
    <source>
        <strain evidence="7">S2_005_002_R2_34</strain>
    </source>
</reference>
<gene>
    <name evidence="7" type="ORF">DI556_18660</name>
</gene>
<feature type="transmembrane region" description="Helical" evidence="5">
    <location>
        <begin position="162"/>
        <end position="181"/>
    </location>
</feature>
<evidence type="ECO:0000259" key="6">
    <source>
        <dbReference type="Pfam" id="PF01545"/>
    </source>
</evidence>
<dbReference type="Proteomes" id="UP000249185">
    <property type="component" value="Unassembled WGS sequence"/>
</dbReference>
<evidence type="ECO:0000313" key="8">
    <source>
        <dbReference type="Proteomes" id="UP000249185"/>
    </source>
</evidence>
<dbReference type="InterPro" id="IPR027469">
    <property type="entry name" value="Cation_efflux_TMD_sf"/>
</dbReference>
<protein>
    <submittedName>
        <fullName evidence="7">Cation transporter</fullName>
    </submittedName>
</protein>
<feature type="transmembrane region" description="Helical" evidence="5">
    <location>
        <begin position="56"/>
        <end position="78"/>
    </location>
</feature>
<evidence type="ECO:0000256" key="4">
    <source>
        <dbReference type="ARBA" id="ARBA00023136"/>
    </source>
</evidence>
<feature type="transmembrane region" description="Helical" evidence="5">
    <location>
        <begin position="129"/>
        <end position="150"/>
    </location>
</feature>
<dbReference type="GO" id="GO:0016020">
    <property type="term" value="C:membrane"/>
    <property type="evidence" value="ECO:0007669"/>
    <property type="project" value="UniProtKB-SubCell"/>
</dbReference>
<sequence length="284" mass="30351">MGLASGSSAIVFDGIYSVVDSGMTLLALLVSHLILRATSAGRAGRRLGERFNMGLWHLEPLVVLVDGFLLVAIAIYAFVNGVKGILAGGQAVELGPALVYAAVTLVVCVTMAVFGRLRNRVLVSDLVALDTKGWIMSGGVTAALLIAFAIARPLRGSDWEWFVPYVDPLALSVVALAILPVPLRELAQAVREVLLVTPAALRAEVDGVAARVTREQGFLGYRAYVAEFGKATQIELYFLVPPGAPPRPLEHWDALRDAVGAAIGGDERHRWLTVAFTADPEWAE</sequence>
<organism evidence="7 8">
    <name type="scientific">Rhodovulum sulfidophilum</name>
    <name type="common">Rhodobacter sulfidophilus</name>
    <dbReference type="NCBI Taxonomy" id="35806"/>
    <lineage>
        <taxon>Bacteria</taxon>
        <taxon>Pseudomonadati</taxon>
        <taxon>Pseudomonadota</taxon>
        <taxon>Alphaproteobacteria</taxon>
        <taxon>Rhodobacterales</taxon>
        <taxon>Paracoccaceae</taxon>
        <taxon>Rhodovulum</taxon>
    </lineage>
</organism>
<keyword evidence="2 5" id="KW-0812">Transmembrane</keyword>
<dbReference type="AlphaFoldDB" id="A0A2W5N0Z6"/>
<proteinExistence type="predicted"/>
<dbReference type="SUPFAM" id="SSF161111">
    <property type="entry name" value="Cation efflux protein transmembrane domain-like"/>
    <property type="match status" value="1"/>
</dbReference>
<feature type="transmembrane region" description="Helical" evidence="5">
    <location>
        <begin position="15"/>
        <end position="35"/>
    </location>
</feature>
<accession>A0A2W5N0Z6</accession>
<evidence type="ECO:0000256" key="2">
    <source>
        <dbReference type="ARBA" id="ARBA00022692"/>
    </source>
</evidence>
<evidence type="ECO:0000256" key="3">
    <source>
        <dbReference type="ARBA" id="ARBA00022989"/>
    </source>
</evidence>